<evidence type="ECO:0000313" key="2">
    <source>
        <dbReference type="EMBL" id="NMQ20740.1"/>
    </source>
</evidence>
<dbReference type="Proteomes" id="UP000760480">
    <property type="component" value="Unassembled WGS sequence"/>
</dbReference>
<accession>A0ABX1TMV4</accession>
<evidence type="ECO:0000313" key="3">
    <source>
        <dbReference type="Proteomes" id="UP000760480"/>
    </source>
</evidence>
<name>A0ABX1TMV4_9GAMM</name>
<comment type="caution">
    <text evidence="2">The sequence shown here is derived from an EMBL/GenBank/DDBJ whole genome shotgun (WGS) entry which is preliminary data.</text>
</comment>
<protein>
    <recommendedName>
        <fullName evidence="1">NACHT N-terminal Helical domain-containing protein</fullName>
    </recommendedName>
</protein>
<evidence type="ECO:0000259" key="1">
    <source>
        <dbReference type="Pfam" id="PF22737"/>
    </source>
</evidence>
<proteinExistence type="predicted"/>
<feature type="domain" description="NACHT N-terminal Helical" evidence="1">
    <location>
        <begin position="12"/>
        <end position="105"/>
    </location>
</feature>
<keyword evidence="3" id="KW-1185">Reference proteome</keyword>
<dbReference type="Pfam" id="PF22737">
    <property type="entry name" value="NNH6"/>
    <property type="match status" value="1"/>
</dbReference>
<gene>
    <name evidence="2" type="ORF">E4P82_16995</name>
</gene>
<dbReference type="RefSeq" id="WP_169250008.1">
    <property type="nucleotide sequence ID" value="NZ_SPMZ01000061.1"/>
</dbReference>
<dbReference type="InterPro" id="IPR054737">
    <property type="entry name" value="NNH6"/>
</dbReference>
<dbReference type="EMBL" id="SPMZ01000061">
    <property type="protein sequence ID" value="NMQ20740.1"/>
    <property type="molecule type" value="Genomic_DNA"/>
</dbReference>
<sequence length="117" mass="13078">MSLLDDKPSWQVLEELFPKLKPAQRALAQSFVEQARRNEAGRVPLAELLQSHFGDTTQRASTGLRQTKKRLNEELTALGAGIELAVDESGKLETRACYLQAPADKKKWRSRRACGCP</sequence>
<reference evidence="2 3" key="1">
    <citation type="submission" date="2019-03" db="EMBL/GenBank/DDBJ databases">
        <title>Metabolic reconstructions from genomes of highly enriched 'Candidatus Accumulibacter' and 'Candidatus Competibacter' bioreactor populations.</title>
        <authorList>
            <person name="Annavajhala M.K."/>
            <person name="Welles L."/>
            <person name="Abbas B."/>
            <person name="Sorokin D."/>
            <person name="Park H."/>
            <person name="Van Loosdrecht M."/>
            <person name="Chandran K."/>
        </authorList>
    </citation>
    <scope>NUCLEOTIDE SEQUENCE [LARGE SCALE GENOMIC DNA]</scope>
    <source>
        <strain evidence="2 3">SBR_G</strain>
    </source>
</reference>
<organism evidence="2 3">
    <name type="scientific">Candidatus Competibacter phosphatis</name>
    <dbReference type="NCBI Taxonomy" id="221280"/>
    <lineage>
        <taxon>Bacteria</taxon>
        <taxon>Pseudomonadati</taxon>
        <taxon>Pseudomonadota</taxon>
        <taxon>Gammaproteobacteria</taxon>
        <taxon>Candidatus Competibacteraceae</taxon>
        <taxon>Candidatus Competibacter</taxon>
    </lineage>
</organism>